<dbReference type="OrthoDB" id="797474at2"/>
<gene>
    <name evidence="1" type="ORF">BS638_00590</name>
</gene>
<protein>
    <recommendedName>
        <fullName evidence="3">DUF2691 domain-containing protein</fullName>
    </recommendedName>
</protein>
<organism evidence="1 2">
    <name type="scientific">Clostridium tepidum</name>
    <dbReference type="NCBI Taxonomy" id="1962263"/>
    <lineage>
        <taxon>Bacteria</taxon>
        <taxon>Bacillati</taxon>
        <taxon>Bacillota</taxon>
        <taxon>Clostridia</taxon>
        <taxon>Eubacteriales</taxon>
        <taxon>Clostridiaceae</taxon>
        <taxon>Clostridium</taxon>
    </lineage>
</organism>
<dbReference type="AlphaFoldDB" id="A0A1S9IID2"/>
<evidence type="ECO:0008006" key="3">
    <source>
        <dbReference type="Google" id="ProtNLM"/>
    </source>
</evidence>
<dbReference type="Pfam" id="PF10903">
    <property type="entry name" value="DUF2691"/>
    <property type="match status" value="1"/>
</dbReference>
<dbReference type="Proteomes" id="UP000190256">
    <property type="component" value="Unassembled WGS sequence"/>
</dbReference>
<accession>A0A1S9IID2</accession>
<evidence type="ECO:0000313" key="2">
    <source>
        <dbReference type="Proteomes" id="UP000190256"/>
    </source>
</evidence>
<reference evidence="1 2" key="1">
    <citation type="submission" date="2016-12" db="EMBL/GenBank/DDBJ databases">
        <title>Clostridium tepidum sp. nov., a close relative of Clostridium sporogenes and Clostridium botulinum Group I.</title>
        <authorList>
            <person name="Dobritsa A.P."/>
            <person name="Kutumbaka K.K."/>
            <person name="Werner K."/>
            <person name="Wiedmann M."/>
            <person name="Asmus A."/>
            <person name="Samadpour M."/>
        </authorList>
    </citation>
    <scope>NUCLEOTIDE SEQUENCE [LARGE SCALE GENOMIC DNA]</scope>
    <source>
        <strain evidence="1 2">IEH 97212</strain>
    </source>
</reference>
<dbReference type="InterPro" id="IPR020216">
    <property type="entry name" value="Uncharacterised_YncE"/>
</dbReference>
<sequence>MYGAILEKGEDYYTYLYKVFSGINMVQKNYNWLITDIVSYPKIKEYEDLFSKEYCWISGEQLTKILEKEDFQWIWGVLSGFDKNIDIKEVLNYSLPYADGYEGFWKNPLSLQHPLASLEIVAWDSSSTLIISKDRKVINDFRLNFPLSENLGTYNES</sequence>
<proteinExistence type="predicted"/>
<name>A0A1S9IID2_9CLOT</name>
<dbReference type="EMBL" id="MRAE01000001">
    <property type="protein sequence ID" value="OOO69975.1"/>
    <property type="molecule type" value="Genomic_DNA"/>
</dbReference>
<comment type="caution">
    <text evidence="1">The sequence shown here is derived from an EMBL/GenBank/DDBJ whole genome shotgun (WGS) entry which is preliminary data.</text>
</comment>
<evidence type="ECO:0000313" key="1">
    <source>
        <dbReference type="EMBL" id="OOO69975.1"/>
    </source>
</evidence>